<comment type="function">
    <text evidence="11">Catalyzes the addition of meso-diaminopimelic acid to the nucleotide precursor UDP-N-acetylmuramoyl-L-alanyl-D-glutamate (UMAG) in the biosynthesis of bacterial cell-wall peptidoglycan.</text>
</comment>
<feature type="binding site" evidence="11">
    <location>
        <position position="458"/>
    </location>
    <ligand>
        <name>meso-2,6-diaminopimelate</name>
        <dbReference type="ChEBI" id="CHEBI:57791"/>
    </ligand>
</feature>
<evidence type="ECO:0000256" key="12">
    <source>
        <dbReference type="RuleBase" id="RU004135"/>
    </source>
</evidence>
<dbReference type="GO" id="GO:0004326">
    <property type="term" value="F:tetrahydrofolylpolyglutamate synthase activity"/>
    <property type="evidence" value="ECO:0007669"/>
    <property type="project" value="InterPro"/>
</dbReference>
<dbReference type="SUPFAM" id="SSF53244">
    <property type="entry name" value="MurD-like peptide ligases, peptide-binding domain"/>
    <property type="match status" value="1"/>
</dbReference>
<protein>
    <recommendedName>
        <fullName evidence="11">UDP-N-acetylmuramoyl-L-alanyl-D-glutamate--2,6-diaminopimelate ligase</fullName>
        <ecNumber evidence="11">6.3.2.13</ecNumber>
    </recommendedName>
    <alternativeName>
        <fullName evidence="11">Meso-A2pm-adding enzyme</fullName>
    </alternativeName>
    <alternativeName>
        <fullName evidence="11">Meso-diaminopimelate-adding enzyme</fullName>
    </alternativeName>
    <alternativeName>
        <fullName evidence="11">UDP-MurNAc-L-Ala-D-Glu:meso-diaminopimelate ligase</fullName>
    </alternativeName>
    <alternativeName>
        <fullName evidence="11">UDP-MurNAc-tripeptide synthetase</fullName>
    </alternativeName>
    <alternativeName>
        <fullName evidence="11">UDP-N-acetylmuramyl-tripeptide synthetase</fullName>
    </alternativeName>
</protein>
<comment type="similarity">
    <text evidence="1 11">Belongs to the MurCDEF family. MurE subfamily.</text>
</comment>
<feature type="binding site" evidence="11">
    <location>
        <begin position="112"/>
        <end position="118"/>
    </location>
    <ligand>
        <name>ATP</name>
        <dbReference type="ChEBI" id="CHEBI:30616"/>
    </ligand>
</feature>
<comment type="subcellular location">
    <subcellularLocation>
        <location evidence="11 12">Cytoplasm</location>
    </subcellularLocation>
</comment>
<dbReference type="InterPro" id="IPR036615">
    <property type="entry name" value="Mur_ligase_C_dom_sf"/>
</dbReference>
<dbReference type="PANTHER" id="PTHR23135:SF4">
    <property type="entry name" value="UDP-N-ACETYLMURAMOYL-L-ALANYL-D-GLUTAMATE--2,6-DIAMINOPIMELATE LIGASE MURE HOMOLOG, CHLOROPLASTIC"/>
    <property type="match status" value="1"/>
</dbReference>
<dbReference type="GO" id="GO:0000287">
    <property type="term" value="F:magnesium ion binding"/>
    <property type="evidence" value="ECO:0007669"/>
    <property type="project" value="UniProtKB-UniRule"/>
</dbReference>
<evidence type="ECO:0000256" key="2">
    <source>
        <dbReference type="ARBA" id="ARBA00022490"/>
    </source>
</evidence>
<keyword evidence="2 11" id="KW-0963">Cytoplasm</keyword>
<keyword evidence="11" id="KW-0460">Magnesium</keyword>
<dbReference type="GO" id="GO:0005737">
    <property type="term" value="C:cytoplasm"/>
    <property type="evidence" value="ECO:0007669"/>
    <property type="project" value="UniProtKB-SubCell"/>
</dbReference>
<feature type="domain" description="Mur ligase C-terminal" evidence="13">
    <location>
        <begin position="333"/>
        <end position="460"/>
    </location>
</feature>
<dbReference type="SUPFAM" id="SSF63418">
    <property type="entry name" value="MurE/MurF N-terminal domain"/>
    <property type="match status" value="1"/>
</dbReference>
<feature type="short sequence motif" description="Meso-diaminopimelate recognition motif" evidence="11">
    <location>
        <begin position="406"/>
        <end position="409"/>
    </location>
</feature>
<comment type="caution">
    <text evidence="15">The sequence shown here is derived from an EMBL/GenBank/DDBJ whole genome shotgun (WGS) entry which is preliminary data.</text>
</comment>
<dbReference type="InterPro" id="IPR035911">
    <property type="entry name" value="MurE/MurF_N"/>
</dbReference>
<keyword evidence="9 11" id="KW-0131">Cell cycle</keyword>
<keyword evidence="10 11" id="KW-0961">Cell wall biogenesis/degradation</keyword>
<comment type="caution">
    <text evidence="11">Lacks conserved residue(s) required for the propagation of feature annotation.</text>
</comment>
<evidence type="ECO:0000256" key="8">
    <source>
        <dbReference type="ARBA" id="ARBA00022984"/>
    </source>
</evidence>
<evidence type="ECO:0000313" key="15">
    <source>
        <dbReference type="EMBL" id="GHH82167.1"/>
    </source>
</evidence>
<dbReference type="GO" id="GO:0009252">
    <property type="term" value="P:peptidoglycan biosynthetic process"/>
    <property type="evidence" value="ECO:0007669"/>
    <property type="project" value="UniProtKB-UniRule"/>
</dbReference>
<keyword evidence="8 11" id="KW-0573">Peptidoglycan synthesis</keyword>
<dbReference type="InterPro" id="IPR013221">
    <property type="entry name" value="Mur_ligase_cen"/>
</dbReference>
<dbReference type="Proteomes" id="UP000617734">
    <property type="component" value="Unassembled WGS sequence"/>
</dbReference>
<dbReference type="InterPro" id="IPR018109">
    <property type="entry name" value="Folylpolyglutamate_synth_CS"/>
</dbReference>
<dbReference type="Pfam" id="PF08245">
    <property type="entry name" value="Mur_ligase_M"/>
    <property type="match status" value="1"/>
</dbReference>
<evidence type="ECO:0000256" key="7">
    <source>
        <dbReference type="ARBA" id="ARBA00022960"/>
    </source>
</evidence>
<comment type="cofactor">
    <cofactor evidence="11">
        <name>Mg(2+)</name>
        <dbReference type="ChEBI" id="CHEBI:18420"/>
    </cofactor>
</comment>
<evidence type="ECO:0000259" key="14">
    <source>
        <dbReference type="Pfam" id="PF08245"/>
    </source>
</evidence>
<accession>A0A919L352</accession>
<dbReference type="EMBL" id="BNBO01000057">
    <property type="protein sequence ID" value="GHH82167.1"/>
    <property type="molecule type" value="Genomic_DNA"/>
</dbReference>
<dbReference type="GO" id="GO:0005524">
    <property type="term" value="F:ATP binding"/>
    <property type="evidence" value="ECO:0007669"/>
    <property type="project" value="UniProtKB-UniRule"/>
</dbReference>
<dbReference type="NCBIfam" id="TIGR01085">
    <property type="entry name" value="murE"/>
    <property type="match status" value="1"/>
</dbReference>
<feature type="binding site" evidence="11">
    <location>
        <position position="382"/>
    </location>
    <ligand>
        <name>meso-2,6-diaminopimelate</name>
        <dbReference type="ChEBI" id="CHEBI:57791"/>
    </ligand>
</feature>
<dbReference type="InterPro" id="IPR036565">
    <property type="entry name" value="Mur-like_cat_sf"/>
</dbReference>
<dbReference type="InterPro" id="IPR004101">
    <property type="entry name" value="Mur_ligase_C"/>
</dbReference>
<evidence type="ECO:0000256" key="1">
    <source>
        <dbReference type="ARBA" id="ARBA00005898"/>
    </source>
</evidence>
<keyword evidence="4 11" id="KW-0132">Cell division</keyword>
<reference evidence="15" key="1">
    <citation type="journal article" date="2014" name="Int. J. Syst. Evol. Microbiol.">
        <title>Complete genome sequence of Corynebacterium casei LMG S-19264T (=DSM 44701T), isolated from a smear-ripened cheese.</title>
        <authorList>
            <consortium name="US DOE Joint Genome Institute (JGI-PGF)"/>
            <person name="Walter F."/>
            <person name="Albersmeier A."/>
            <person name="Kalinowski J."/>
            <person name="Ruckert C."/>
        </authorList>
    </citation>
    <scope>NUCLEOTIDE SEQUENCE</scope>
    <source>
        <strain evidence="15">JCM 4646</strain>
    </source>
</reference>
<feature type="binding site" evidence="11">
    <location>
        <position position="185"/>
    </location>
    <ligand>
        <name>UDP-N-acetyl-alpha-D-muramoyl-L-alanyl-D-glutamate</name>
        <dbReference type="ChEBI" id="CHEBI:83900"/>
    </ligand>
</feature>
<comment type="pathway">
    <text evidence="11 12">Cell wall biogenesis; peptidoglycan biosynthesis.</text>
</comment>
<dbReference type="Pfam" id="PF02875">
    <property type="entry name" value="Mur_ligase_C"/>
    <property type="match status" value="1"/>
</dbReference>
<feature type="domain" description="Mur ligase central" evidence="14">
    <location>
        <begin position="110"/>
        <end position="311"/>
    </location>
</feature>
<feature type="binding site" evidence="11">
    <location>
        <position position="31"/>
    </location>
    <ligand>
        <name>UDP-N-acetyl-alpha-D-muramoyl-L-alanyl-D-glutamate</name>
        <dbReference type="ChEBI" id="CHEBI:83900"/>
    </ligand>
</feature>
<dbReference type="GeneID" id="95356929"/>
<keyword evidence="5 11" id="KW-0547">Nucleotide-binding</keyword>
<dbReference type="GO" id="GO:0008360">
    <property type="term" value="P:regulation of cell shape"/>
    <property type="evidence" value="ECO:0007669"/>
    <property type="project" value="UniProtKB-KW"/>
</dbReference>
<evidence type="ECO:0000256" key="9">
    <source>
        <dbReference type="ARBA" id="ARBA00023306"/>
    </source>
</evidence>
<keyword evidence="7 11" id="KW-0133">Cell shape</keyword>
<comment type="PTM">
    <text evidence="11">Carboxylation is probably crucial for Mg(2+) binding and, consequently, for the gamma-phosphate positioning of ATP.</text>
</comment>
<dbReference type="PROSITE" id="PS01011">
    <property type="entry name" value="FOLYLPOLYGLU_SYNT_1"/>
    <property type="match status" value="1"/>
</dbReference>
<dbReference type="RefSeq" id="WP_190214640.1">
    <property type="nucleotide sequence ID" value="NZ_BNBO01000057.1"/>
</dbReference>
<feature type="binding site" evidence="11">
    <location>
        <begin position="158"/>
        <end position="159"/>
    </location>
    <ligand>
        <name>UDP-N-acetyl-alpha-D-muramoyl-L-alanyl-D-glutamate</name>
        <dbReference type="ChEBI" id="CHEBI:83900"/>
    </ligand>
</feature>
<dbReference type="PANTHER" id="PTHR23135">
    <property type="entry name" value="MUR LIGASE FAMILY MEMBER"/>
    <property type="match status" value="1"/>
</dbReference>
<dbReference type="AlphaFoldDB" id="A0A919L352"/>
<dbReference type="Gene3D" id="3.90.190.20">
    <property type="entry name" value="Mur ligase, C-terminal domain"/>
    <property type="match status" value="1"/>
</dbReference>
<evidence type="ECO:0000256" key="6">
    <source>
        <dbReference type="ARBA" id="ARBA00022840"/>
    </source>
</evidence>
<feature type="binding site" evidence="11">
    <location>
        <begin position="406"/>
        <end position="409"/>
    </location>
    <ligand>
        <name>meso-2,6-diaminopimelate</name>
        <dbReference type="ChEBI" id="CHEBI:57791"/>
    </ligand>
</feature>
<dbReference type="GO" id="GO:0071555">
    <property type="term" value="P:cell wall organization"/>
    <property type="evidence" value="ECO:0007669"/>
    <property type="project" value="UniProtKB-KW"/>
</dbReference>
<sequence>MKLTDLLAGHPYTVLRGDPSLEVTGGVSDSSAHAGQRWLFVAVAGRRADGHDHLHRAAAAGAVAALVGRPPADLPEGMCVVRVEDTRAAASLAAARWFGEPGRAMDVVAVTGTNGKTSVAAMIESVVTELTPAPVGVIGTGGPRLGGRPVPLATSTPTTPQAVDLQRILAHLRDGRARTVVMEVSSMALAQHRTDHVFARTGVFTNLSPDHLDDHGTMAAYKQAKLRLFEGLCERAVVNADDPVAAEILALMPAALTYGIDTAAHYRATDVVVTPAGSAFRLQHAGRTHRARVPVPGLFGVYNALAAVAACHQLGHAVPDILRALERLPQIPGRFETTTTPAGATVVVDYAHSTDSLEKALATVRGFATARVITVFGCGGDRDATKRAPMGAIAGRYSDLVVLTSDNPRSEDPEAILDAISEGLRGTGAAHERITDRRQAIAHALEHAGPGDIVLVAGKGSETYQLIGDRALPFEDMRVVRELSAR</sequence>
<feature type="modified residue" description="N6-carboxylysine" evidence="11">
    <location>
        <position position="225"/>
    </location>
</feature>
<evidence type="ECO:0000256" key="3">
    <source>
        <dbReference type="ARBA" id="ARBA00022598"/>
    </source>
</evidence>
<dbReference type="NCBIfam" id="NF001126">
    <property type="entry name" value="PRK00139.1-4"/>
    <property type="match status" value="1"/>
</dbReference>
<name>A0A919L352_9ACTN</name>
<dbReference type="SUPFAM" id="SSF53623">
    <property type="entry name" value="MurD-like peptide ligases, catalytic domain"/>
    <property type="match status" value="1"/>
</dbReference>
<gene>
    <name evidence="15" type="primary">murE2</name>
    <name evidence="11" type="synonym">murE</name>
    <name evidence="15" type="ORF">GCM10018781_66540</name>
</gene>
<proteinExistence type="inferred from homology"/>
<dbReference type="Gene3D" id="3.40.1390.10">
    <property type="entry name" value="MurE/MurF, N-terminal domain"/>
    <property type="match status" value="1"/>
</dbReference>
<dbReference type="GO" id="GO:0008765">
    <property type="term" value="F:UDP-N-acetylmuramoylalanyl-D-glutamate-2,6-diaminopimelate ligase activity"/>
    <property type="evidence" value="ECO:0007669"/>
    <property type="project" value="UniProtKB-UniRule"/>
</dbReference>
<dbReference type="EC" id="6.3.2.13" evidence="11"/>
<evidence type="ECO:0000313" key="16">
    <source>
        <dbReference type="Proteomes" id="UP000617734"/>
    </source>
</evidence>
<keyword evidence="6 11" id="KW-0067">ATP-binding</keyword>
<evidence type="ECO:0000256" key="4">
    <source>
        <dbReference type="ARBA" id="ARBA00022618"/>
    </source>
</evidence>
<keyword evidence="3 11" id="KW-0436">Ligase</keyword>
<dbReference type="Gene3D" id="3.40.1190.10">
    <property type="entry name" value="Mur-like, catalytic domain"/>
    <property type="match status" value="1"/>
</dbReference>
<evidence type="ECO:0000256" key="11">
    <source>
        <dbReference type="HAMAP-Rule" id="MF_00208"/>
    </source>
</evidence>
<dbReference type="GO" id="GO:0051301">
    <property type="term" value="P:cell division"/>
    <property type="evidence" value="ECO:0007669"/>
    <property type="project" value="UniProtKB-KW"/>
</dbReference>
<reference evidence="15" key="2">
    <citation type="submission" date="2020-09" db="EMBL/GenBank/DDBJ databases">
        <authorList>
            <person name="Sun Q."/>
            <person name="Ohkuma M."/>
        </authorList>
    </citation>
    <scope>NUCLEOTIDE SEQUENCE</scope>
    <source>
        <strain evidence="15">JCM 4646</strain>
    </source>
</reference>
<dbReference type="InterPro" id="IPR005761">
    <property type="entry name" value="UDP-N-AcMur-Glu-dNH2Pim_ligase"/>
</dbReference>
<evidence type="ECO:0000256" key="10">
    <source>
        <dbReference type="ARBA" id="ARBA00023316"/>
    </source>
</evidence>
<feature type="binding site" evidence="11">
    <location>
        <position position="193"/>
    </location>
    <ligand>
        <name>UDP-N-acetyl-alpha-D-muramoyl-L-alanyl-D-glutamate</name>
        <dbReference type="ChEBI" id="CHEBI:83900"/>
    </ligand>
</feature>
<evidence type="ECO:0000259" key="13">
    <source>
        <dbReference type="Pfam" id="PF02875"/>
    </source>
</evidence>
<organism evidence="15 16">
    <name type="scientific">Kitasatospora indigofera</name>
    <dbReference type="NCBI Taxonomy" id="67307"/>
    <lineage>
        <taxon>Bacteria</taxon>
        <taxon>Bacillati</taxon>
        <taxon>Actinomycetota</taxon>
        <taxon>Actinomycetes</taxon>
        <taxon>Kitasatosporales</taxon>
        <taxon>Streptomycetaceae</taxon>
        <taxon>Kitasatospora</taxon>
    </lineage>
</organism>
<comment type="catalytic activity">
    <reaction evidence="11">
        <text>UDP-N-acetyl-alpha-D-muramoyl-L-alanyl-D-glutamate + meso-2,6-diaminopimelate + ATP = UDP-N-acetyl-alpha-D-muramoyl-L-alanyl-gamma-D-glutamyl-meso-2,6-diaminopimelate + ADP + phosphate + H(+)</text>
        <dbReference type="Rhea" id="RHEA:23676"/>
        <dbReference type="ChEBI" id="CHEBI:15378"/>
        <dbReference type="ChEBI" id="CHEBI:30616"/>
        <dbReference type="ChEBI" id="CHEBI:43474"/>
        <dbReference type="ChEBI" id="CHEBI:57791"/>
        <dbReference type="ChEBI" id="CHEBI:83900"/>
        <dbReference type="ChEBI" id="CHEBI:83905"/>
        <dbReference type="ChEBI" id="CHEBI:456216"/>
        <dbReference type="EC" id="6.3.2.13"/>
    </reaction>
</comment>
<evidence type="ECO:0000256" key="5">
    <source>
        <dbReference type="ARBA" id="ARBA00022741"/>
    </source>
</evidence>
<dbReference type="HAMAP" id="MF_00208">
    <property type="entry name" value="MurE"/>
    <property type="match status" value="1"/>
</dbReference>
<feature type="binding site" evidence="11">
    <location>
        <position position="191"/>
    </location>
    <ligand>
        <name>UDP-N-acetyl-alpha-D-muramoyl-L-alanyl-D-glutamate</name>
        <dbReference type="ChEBI" id="CHEBI:83900"/>
    </ligand>
</feature>
<keyword evidence="16" id="KW-1185">Reference proteome</keyword>
<feature type="binding site" evidence="11">
    <location>
        <position position="462"/>
    </location>
    <ligand>
        <name>meso-2,6-diaminopimelate</name>
        <dbReference type="ChEBI" id="CHEBI:57791"/>
    </ligand>
</feature>